<dbReference type="Proteomes" id="UP000284706">
    <property type="component" value="Unassembled WGS sequence"/>
</dbReference>
<dbReference type="InParanoid" id="A0A409X561"/>
<dbReference type="AlphaFoldDB" id="A0A409X561"/>
<sequence>MEEGAGGGPSNSPADADDQRHGPRHPPLLPTQVRGVDLRRGDGRTVTRLLVHDDADLFYVQGEHNSELRVKQPLSESSVGILAASSHPATLARNCESMADSVPAATSPPPPLHPSASRRCASQLHPPYAGCALSPSPSLLAKAR</sequence>
<proteinExistence type="predicted"/>
<reference evidence="2 3" key="1">
    <citation type="journal article" date="2018" name="Evol. Lett.">
        <title>Horizontal gene cluster transfer increased hallucinogenic mushroom diversity.</title>
        <authorList>
            <person name="Reynolds H.T."/>
            <person name="Vijayakumar V."/>
            <person name="Gluck-Thaler E."/>
            <person name="Korotkin H.B."/>
            <person name="Matheny P.B."/>
            <person name="Slot J.C."/>
        </authorList>
    </citation>
    <scope>NUCLEOTIDE SEQUENCE [LARGE SCALE GENOMIC DNA]</scope>
    <source>
        <strain evidence="2 3">SRW20</strain>
    </source>
</reference>
<dbReference type="EMBL" id="NHYE01004204">
    <property type="protein sequence ID" value="PPQ85850.1"/>
    <property type="molecule type" value="Genomic_DNA"/>
</dbReference>
<evidence type="ECO:0000313" key="3">
    <source>
        <dbReference type="Proteomes" id="UP000284706"/>
    </source>
</evidence>
<evidence type="ECO:0000256" key="1">
    <source>
        <dbReference type="SAM" id="MobiDB-lite"/>
    </source>
</evidence>
<feature type="region of interest" description="Disordered" evidence="1">
    <location>
        <begin position="99"/>
        <end position="121"/>
    </location>
</feature>
<comment type="caution">
    <text evidence="2">The sequence shown here is derived from an EMBL/GenBank/DDBJ whole genome shotgun (WGS) entry which is preliminary data.</text>
</comment>
<protein>
    <submittedName>
        <fullName evidence="2">Uncharacterized protein</fullName>
    </submittedName>
</protein>
<feature type="region of interest" description="Disordered" evidence="1">
    <location>
        <begin position="1"/>
        <end position="40"/>
    </location>
</feature>
<name>A0A409X561_9AGAR</name>
<gene>
    <name evidence="2" type="ORF">CVT26_001550</name>
</gene>
<evidence type="ECO:0000313" key="2">
    <source>
        <dbReference type="EMBL" id="PPQ85850.1"/>
    </source>
</evidence>
<accession>A0A409X561</accession>
<organism evidence="2 3">
    <name type="scientific">Gymnopilus dilepis</name>
    <dbReference type="NCBI Taxonomy" id="231916"/>
    <lineage>
        <taxon>Eukaryota</taxon>
        <taxon>Fungi</taxon>
        <taxon>Dikarya</taxon>
        <taxon>Basidiomycota</taxon>
        <taxon>Agaricomycotina</taxon>
        <taxon>Agaricomycetes</taxon>
        <taxon>Agaricomycetidae</taxon>
        <taxon>Agaricales</taxon>
        <taxon>Agaricineae</taxon>
        <taxon>Hymenogastraceae</taxon>
        <taxon>Gymnopilus</taxon>
    </lineage>
</organism>
<keyword evidence="3" id="KW-1185">Reference proteome</keyword>